<dbReference type="EMBL" id="CM018042">
    <property type="protein sequence ID" value="KAA8533220.1"/>
    <property type="molecule type" value="Genomic_DNA"/>
</dbReference>
<proteinExistence type="predicted"/>
<keyword evidence="2" id="KW-1185">Reference proteome</keyword>
<name>A0A5J5ARN8_9ASTE</name>
<gene>
    <name evidence="1" type="ORF">F0562_033247</name>
</gene>
<evidence type="ECO:0000313" key="1">
    <source>
        <dbReference type="EMBL" id="KAA8533220.1"/>
    </source>
</evidence>
<evidence type="ECO:0000313" key="2">
    <source>
        <dbReference type="Proteomes" id="UP000325577"/>
    </source>
</evidence>
<dbReference type="Proteomes" id="UP000325577">
    <property type="component" value="Linkage Group LG19"/>
</dbReference>
<accession>A0A5J5ARN8</accession>
<dbReference type="AlphaFoldDB" id="A0A5J5ARN8"/>
<organism evidence="1 2">
    <name type="scientific">Nyssa sinensis</name>
    <dbReference type="NCBI Taxonomy" id="561372"/>
    <lineage>
        <taxon>Eukaryota</taxon>
        <taxon>Viridiplantae</taxon>
        <taxon>Streptophyta</taxon>
        <taxon>Embryophyta</taxon>
        <taxon>Tracheophyta</taxon>
        <taxon>Spermatophyta</taxon>
        <taxon>Magnoliopsida</taxon>
        <taxon>eudicotyledons</taxon>
        <taxon>Gunneridae</taxon>
        <taxon>Pentapetalae</taxon>
        <taxon>asterids</taxon>
        <taxon>Cornales</taxon>
        <taxon>Nyssaceae</taxon>
        <taxon>Nyssa</taxon>
    </lineage>
</organism>
<sequence>MAVSKMEYAAKSDGFSVREIRKADDKCSSCGVYGITYGSACASRGAHVLHGGAGAHDAYVLRGGGERYVPSDAAAGGFADLRYDHQGRQDMPTRS</sequence>
<reference evidence="1 2" key="1">
    <citation type="submission" date="2019-09" db="EMBL/GenBank/DDBJ databases">
        <title>A chromosome-level genome assembly of the Chinese tupelo Nyssa sinensis.</title>
        <authorList>
            <person name="Yang X."/>
            <person name="Kang M."/>
            <person name="Yang Y."/>
            <person name="Xiong H."/>
            <person name="Wang M."/>
            <person name="Zhang Z."/>
            <person name="Wang Z."/>
            <person name="Wu H."/>
            <person name="Ma T."/>
            <person name="Liu J."/>
            <person name="Xi Z."/>
        </authorList>
    </citation>
    <scope>NUCLEOTIDE SEQUENCE [LARGE SCALE GENOMIC DNA]</scope>
    <source>
        <strain evidence="1">J267</strain>
        <tissue evidence="1">Leaf</tissue>
    </source>
</reference>
<protein>
    <submittedName>
        <fullName evidence="1">Uncharacterized protein</fullName>
    </submittedName>
</protein>